<dbReference type="AlphaFoldDB" id="A0A396JRB4"/>
<accession>A0A396JRB4</accession>
<gene>
    <name evidence="1" type="ORF">MtrunA17_Chr1g0192361</name>
</gene>
<name>A0A396JRB4_MEDTR</name>
<dbReference type="Gramene" id="rna4786">
    <property type="protein sequence ID" value="RHN80819.1"/>
    <property type="gene ID" value="gene4786"/>
</dbReference>
<comment type="caution">
    <text evidence="1">The sequence shown here is derived from an EMBL/GenBank/DDBJ whole genome shotgun (WGS) entry which is preliminary data.</text>
</comment>
<evidence type="ECO:0000313" key="2">
    <source>
        <dbReference type="Proteomes" id="UP000265566"/>
    </source>
</evidence>
<proteinExistence type="predicted"/>
<protein>
    <submittedName>
        <fullName evidence="1">Uncharacterized protein</fullName>
    </submittedName>
</protein>
<dbReference type="EMBL" id="PSQE01000001">
    <property type="protein sequence ID" value="RHN80819.1"/>
    <property type="molecule type" value="Genomic_DNA"/>
</dbReference>
<dbReference type="Proteomes" id="UP000265566">
    <property type="component" value="Chromosome 1"/>
</dbReference>
<evidence type="ECO:0000313" key="1">
    <source>
        <dbReference type="EMBL" id="RHN80819.1"/>
    </source>
</evidence>
<sequence length="56" mass="6528">MKRRRRIEQDKGMMERGEKRTPPLIMVIQLGKYVIGSSWLDNRVSDEVIMVVPVGK</sequence>
<reference evidence="2" key="1">
    <citation type="journal article" date="2018" name="Nat. Plants">
        <title>Whole-genome landscape of Medicago truncatula symbiotic genes.</title>
        <authorList>
            <person name="Pecrix Y."/>
            <person name="Staton S.E."/>
            <person name="Sallet E."/>
            <person name="Lelandais-Briere C."/>
            <person name="Moreau S."/>
            <person name="Carrere S."/>
            <person name="Blein T."/>
            <person name="Jardinaud M.F."/>
            <person name="Latrasse D."/>
            <person name="Zouine M."/>
            <person name="Zahm M."/>
            <person name="Kreplak J."/>
            <person name="Mayjonade B."/>
            <person name="Satge C."/>
            <person name="Perez M."/>
            <person name="Cauet S."/>
            <person name="Marande W."/>
            <person name="Chantry-Darmon C."/>
            <person name="Lopez-Roques C."/>
            <person name="Bouchez O."/>
            <person name="Berard A."/>
            <person name="Debelle F."/>
            <person name="Munos S."/>
            <person name="Bendahmane A."/>
            <person name="Berges H."/>
            <person name="Niebel A."/>
            <person name="Buitink J."/>
            <person name="Frugier F."/>
            <person name="Benhamed M."/>
            <person name="Crespi M."/>
            <person name="Gouzy J."/>
            <person name="Gamas P."/>
        </authorList>
    </citation>
    <scope>NUCLEOTIDE SEQUENCE [LARGE SCALE GENOMIC DNA]</scope>
    <source>
        <strain evidence="2">cv. Jemalong A17</strain>
    </source>
</reference>
<organism evidence="1 2">
    <name type="scientific">Medicago truncatula</name>
    <name type="common">Barrel medic</name>
    <name type="synonym">Medicago tribuloides</name>
    <dbReference type="NCBI Taxonomy" id="3880"/>
    <lineage>
        <taxon>Eukaryota</taxon>
        <taxon>Viridiplantae</taxon>
        <taxon>Streptophyta</taxon>
        <taxon>Embryophyta</taxon>
        <taxon>Tracheophyta</taxon>
        <taxon>Spermatophyta</taxon>
        <taxon>Magnoliopsida</taxon>
        <taxon>eudicotyledons</taxon>
        <taxon>Gunneridae</taxon>
        <taxon>Pentapetalae</taxon>
        <taxon>rosids</taxon>
        <taxon>fabids</taxon>
        <taxon>Fabales</taxon>
        <taxon>Fabaceae</taxon>
        <taxon>Papilionoideae</taxon>
        <taxon>50 kb inversion clade</taxon>
        <taxon>NPAAA clade</taxon>
        <taxon>Hologalegina</taxon>
        <taxon>IRL clade</taxon>
        <taxon>Trifolieae</taxon>
        <taxon>Medicago</taxon>
    </lineage>
</organism>